<dbReference type="AlphaFoldDB" id="A0A841I460"/>
<dbReference type="PANTHER" id="PTHR43085">
    <property type="entry name" value="HEXOKINASE FAMILY MEMBER"/>
    <property type="match status" value="1"/>
</dbReference>
<dbReference type="Gene3D" id="3.40.1190.20">
    <property type="match status" value="1"/>
</dbReference>
<feature type="domain" description="Carbohydrate kinase PfkB" evidence="4">
    <location>
        <begin position="14"/>
        <end position="260"/>
    </location>
</feature>
<keyword evidence="6" id="KW-1185">Reference proteome</keyword>
<accession>A0A841I460</accession>
<dbReference type="EC" id="2.7.1.-" evidence="5"/>
<dbReference type="InterPro" id="IPR050306">
    <property type="entry name" value="PfkB_Carbo_kinase"/>
</dbReference>
<reference evidence="5 6" key="1">
    <citation type="submission" date="2020-08" db="EMBL/GenBank/DDBJ databases">
        <title>Genomic Encyclopedia of Type Strains, Phase IV (KMG-IV): sequencing the most valuable type-strain genomes for metagenomic binning, comparative biology and taxonomic classification.</title>
        <authorList>
            <person name="Goeker M."/>
        </authorList>
    </citation>
    <scope>NUCLEOTIDE SEQUENCE [LARGE SCALE GENOMIC DNA]</scope>
    <source>
        <strain evidence="5 6">DSM 21458</strain>
    </source>
</reference>
<dbReference type="InterPro" id="IPR002173">
    <property type="entry name" value="Carboh/pur_kinase_PfkB_CS"/>
</dbReference>
<dbReference type="PROSITE" id="PS00584">
    <property type="entry name" value="PFKB_KINASES_2"/>
    <property type="match status" value="1"/>
</dbReference>
<proteinExistence type="inferred from homology"/>
<dbReference type="SUPFAM" id="SSF53613">
    <property type="entry name" value="Ribokinase-like"/>
    <property type="match status" value="1"/>
</dbReference>
<dbReference type="PROSITE" id="PS00583">
    <property type="entry name" value="PFKB_KINASES_1"/>
    <property type="match status" value="1"/>
</dbReference>
<dbReference type="PANTHER" id="PTHR43085:SF41">
    <property type="entry name" value="FRUCTOSELYSINE 6-KINASE"/>
    <property type="match status" value="1"/>
</dbReference>
<organism evidence="5 6">
    <name type="scientific">Deinobacterium chartae</name>
    <dbReference type="NCBI Taxonomy" id="521158"/>
    <lineage>
        <taxon>Bacteria</taxon>
        <taxon>Thermotogati</taxon>
        <taxon>Deinococcota</taxon>
        <taxon>Deinococci</taxon>
        <taxon>Deinococcales</taxon>
        <taxon>Deinococcaceae</taxon>
        <taxon>Deinobacterium</taxon>
    </lineage>
</organism>
<evidence type="ECO:0000256" key="2">
    <source>
        <dbReference type="ARBA" id="ARBA00022679"/>
    </source>
</evidence>
<dbReference type="Pfam" id="PF00294">
    <property type="entry name" value="PfkB"/>
    <property type="match status" value="1"/>
</dbReference>
<dbReference type="InterPro" id="IPR029056">
    <property type="entry name" value="Ribokinase-like"/>
</dbReference>
<evidence type="ECO:0000259" key="4">
    <source>
        <dbReference type="Pfam" id="PF00294"/>
    </source>
</evidence>
<evidence type="ECO:0000256" key="3">
    <source>
        <dbReference type="ARBA" id="ARBA00022777"/>
    </source>
</evidence>
<dbReference type="Proteomes" id="UP000569951">
    <property type="component" value="Unassembled WGS sequence"/>
</dbReference>
<evidence type="ECO:0000313" key="5">
    <source>
        <dbReference type="EMBL" id="MBB6099200.1"/>
    </source>
</evidence>
<dbReference type="GO" id="GO:0016301">
    <property type="term" value="F:kinase activity"/>
    <property type="evidence" value="ECO:0007669"/>
    <property type="project" value="UniProtKB-KW"/>
</dbReference>
<gene>
    <name evidence="5" type="ORF">HNR42_002638</name>
</gene>
<keyword evidence="3 5" id="KW-0418">Kinase</keyword>
<comment type="similarity">
    <text evidence="1">Belongs to the carbohydrate kinase PfkB family.</text>
</comment>
<dbReference type="EMBL" id="JACHHG010000010">
    <property type="protein sequence ID" value="MBB6099200.1"/>
    <property type="molecule type" value="Genomic_DNA"/>
</dbReference>
<dbReference type="RefSeq" id="WP_183987959.1">
    <property type="nucleotide sequence ID" value="NZ_JACHHG010000010.1"/>
</dbReference>
<comment type="caution">
    <text evidence="5">The sequence shown here is derived from an EMBL/GenBank/DDBJ whole genome shotgun (WGS) entry which is preliminary data.</text>
</comment>
<keyword evidence="2 5" id="KW-0808">Transferase</keyword>
<sequence>MRRLLGIGDNTADIYVSHGTMYPGGNAVNVAVLSARLGHAASYVGCVGDDAAGNMILQALRLEGVDLSRCRQVAGTTSWSRIEHRERDRFFVGSSAGVQGQWTLTEDDLSFAAEHRIVHTSIYSDLDAELPRLRQAAATLSYDFSSEWTEAHLERVASFVDVAFLSCDLPEAGCLELAADVARRGTPLVVVTRGAAGSLALHGEAVYRHGTEPANVVDTLGAGDALIAGFLNAWAEHADVAAALAAGARYAAQNCSTFGAFGHGVPLEVLRV</sequence>
<protein>
    <submittedName>
        <fullName evidence="5">Fructoselysine 6-kinase</fullName>
        <ecNumber evidence="5">2.7.1.-</ecNumber>
    </submittedName>
</protein>
<evidence type="ECO:0000256" key="1">
    <source>
        <dbReference type="ARBA" id="ARBA00010688"/>
    </source>
</evidence>
<name>A0A841I460_9DEIO</name>
<dbReference type="InterPro" id="IPR011611">
    <property type="entry name" value="PfkB_dom"/>
</dbReference>
<evidence type="ECO:0000313" key="6">
    <source>
        <dbReference type="Proteomes" id="UP000569951"/>
    </source>
</evidence>